<comment type="caution">
    <text evidence="5">The sequence shown here is derived from an EMBL/GenBank/DDBJ whole genome shotgun (WGS) entry which is preliminary data.</text>
</comment>
<dbReference type="InterPro" id="IPR020846">
    <property type="entry name" value="MFS_dom"/>
</dbReference>
<keyword evidence="3" id="KW-0812">Transmembrane</keyword>
<evidence type="ECO:0000256" key="1">
    <source>
        <dbReference type="ARBA" id="ARBA00004141"/>
    </source>
</evidence>
<dbReference type="PANTHER" id="PTHR11360:SF284">
    <property type="entry name" value="EG:103B4.3 PROTEIN-RELATED"/>
    <property type="match status" value="1"/>
</dbReference>
<keyword evidence="3" id="KW-1133">Transmembrane helix</keyword>
<dbReference type="AlphaFoldDB" id="A0A1X2GRT0"/>
<feature type="transmembrane region" description="Helical" evidence="3">
    <location>
        <begin position="48"/>
        <end position="68"/>
    </location>
</feature>
<dbReference type="EMBL" id="MCGT01000005">
    <property type="protein sequence ID" value="ORX59712.1"/>
    <property type="molecule type" value="Genomic_DNA"/>
</dbReference>
<feature type="transmembrane region" description="Helical" evidence="3">
    <location>
        <begin position="104"/>
        <end position="124"/>
    </location>
</feature>
<sequence length="374" mass="40138">MQDYFDRQVFRGSVDVTQLSFVGTIGFSFCGLMGPVSQLFTSIIGVRWVMLIGTILMSTGLILASFSVEVWHLYLTQSVIHGMGAAVLYVVSMAVTPPWFQRRGLALGIMVSGSGVGGLVMPFIMTELNETLGGAWCYRILGIVTLGVGLMSTLLLKEKEADKSPLRLRHVIDIGLCKDLRFVIWCVAGNLNMLAYFIPAFYLPSHTTKLGLPPSQGSMLVAIFSAVNVVGRVFSGYLGDRIGAVNVDILLMLVCGLSSLFIWTLATSYISLMAFIIIYGFASGAVADIPFLFIVAPITATITGIAKYPSGISLCLFSMTAARLGPSMAGAIQSAVDKNGFAALQIFTGCAFILSSMVMVVLKYKLQPGLLGKI</sequence>
<proteinExistence type="inferred from homology"/>
<dbReference type="SUPFAM" id="SSF103473">
    <property type="entry name" value="MFS general substrate transporter"/>
    <property type="match status" value="1"/>
</dbReference>
<evidence type="ECO:0000259" key="4">
    <source>
        <dbReference type="PROSITE" id="PS50850"/>
    </source>
</evidence>
<evidence type="ECO:0000313" key="5">
    <source>
        <dbReference type="EMBL" id="ORX59712.1"/>
    </source>
</evidence>
<dbReference type="GO" id="GO:0022857">
    <property type="term" value="F:transmembrane transporter activity"/>
    <property type="evidence" value="ECO:0007669"/>
    <property type="project" value="InterPro"/>
</dbReference>
<feature type="transmembrane region" description="Helical" evidence="3">
    <location>
        <begin position="136"/>
        <end position="156"/>
    </location>
</feature>
<evidence type="ECO:0000256" key="2">
    <source>
        <dbReference type="ARBA" id="ARBA00006727"/>
    </source>
</evidence>
<reference evidence="5 6" key="1">
    <citation type="submission" date="2016-07" db="EMBL/GenBank/DDBJ databases">
        <title>Pervasive Adenine N6-methylation of Active Genes in Fungi.</title>
        <authorList>
            <consortium name="DOE Joint Genome Institute"/>
            <person name="Mondo S.J."/>
            <person name="Dannebaum R.O."/>
            <person name="Kuo R.C."/>
            <person name="Labutti K."/>
            <person name="Haridas S."/>
            <person name="Kuo A."/>
            <person name="Salamov A."/>
            <person name="Ahrendt S.R."/>
            <person name="Lipzen A."/>
            <person name="Sullivan W."/>
            <person name="Andreopoulos W.B."/>
            <person name="Clum A."/>
            <person name="Lindquist E."/>
            <person name="Daum C."/>
            <person name="Ramamoorthy G.K."/>
            <person name="Gryganskyi A."/>
            <person name="Culley D."/>
            <person name="Magnuson J.K."/>
            <person name="James T.Y."/>
            <person name="O'Malley M.A."/>
            <person name="Stajich J.E."/>
            <person name="Spatafora J.W."/>
            <person name="Visel A."/>
            <person name="Grigoriev I.V."/>
        </authorList>
    </citation>
    <scope>NUCLEOTIDE SEQUENCE [LARGE SCALE GENOMIC DNA]</scope>
    <source>
        <strain evidence="5 6">NRRL 3301</strain>
    </source>
</reference>
<feature type="transmembrane region" description="Helical" evidence="3">
    <location>
        <begin position="308"/>
        <end position="329"/>
    </location>
</feature>
<evidence type="ECO:0000313" key="6">
    <source>
        <dbReference type="Proteomes" id="UP000242146"/>
    </source>
</evidence>
<dbReference type="STRING" id="101127.A0A1X2GRT0"/>
<dbReference type="PROSITE" id="PS50850">
    <property type="entry name" value="MFS"/>
    <property type="match status" value="1"/>
</dbReference>
<feature type="transmembrane region" description="Helical" evidence="3">
    <location>
        <begin position="16"/>
        <end position="36"/>
    </location>
</feature>
<dbReference type="OrthoDB" id="6499973at2759"/>
<dbReference type="Pfam" id="PF07690">
    <property type="entry name" value="MFS_1"/>
    <property type="match status" value="1"/>
</dbReference>
<keyword evidence="6" id="KW-1185">Reference proteome</keyword>
<protein>
    <submittedName>
        <fullName evidence="5">MFS general substrate transporter</fullName>
    </submittedName>
</protein>
<dbReference type="GO" id="GO:0016020">
    <property type="term" value="C:membrane"/>
    <property type="evidence" value="ECO:0007669"/>
    <property type="project" value="UniProtKB-SubCell"/>
</dbReference>
<gene>
    <name evidence="5" type="ORF">DM01DRAFT_1282639</name>
</gene>
<feature type="transmembrane region" description="Helical" evidence="3">
    <location>
        <begin position="341"/>
        <end position="362"/>
    </location>
</feature>
<feature type="transmembrane region" description="Helical" evidence="3">
    <location>
        <begin position="272"/>
        <end position="296"/>
    </location>
</feature>
<feature type="domain" description="Major facilitator superfamily (MFS) profile" evidence="4">
    <location>
        <begin position="1"/>
        <end position="367"/>
    </location>
</feature>
<evidence type="ECO:0000256" key="3">
    <source>
        <dbReference type="SAM" id="Phobius"/>
    </source>
</evidence>
<organism evidence="5 6">
    <name type="scientific">Hesseltinella vesiculosa</name>
    <dbReference type="NCBI Taxonomy" id="101127"/>
    <lineage>
        <taxon>Eukaryota</taxon>
        <taxon>Fungi</taxon>
        <taxon>Fungi incertae sedis</taxon>
        <taxon>Mucoromycota</taxon>
        <taxon>Mucoromycotina</taxon>
        <taxon>Mucoromycetes</taxon>
        <taxon>Mucorales</taxon>
        <taxon>Cunninghamellaceae</taxon>
        <taxon>Hesseltinella</taxon>
    </lineage>
</organism>
<dbReference type="PANTHER" id="PTHR11360">
    <property type="entry name" value="MONOCARBOXYLATE TRANSPORTER"/>
    <property type="match status" value="1"/>
</dbReference>
<dbReference type="Proteomes" id="UP000242146">
    <property type="component" value="Unassembled WGS sequence"/>
</dbReference>
<comment type="subcellular location">
    <subcellularLocation>
        <location evidence="1">Membrane</location>
        <topology evidence="1">Multi-pass membrane protein</topology>
    </subcellularLocation>
</comment>
<dbReference type="InterPro" id="IPR036259">
    <property type="entry name" value="MFS_trans_sf"/>
</dbReference>
<feature type="transmembrane region" description="Helical" evidence="3">
    <location>
        <begin position="247"/>
        <end position="266"/>
    </location>
</feature>
<accession>A0A1X2GRT0</accession>
<feature type="transmembrane region" description="Helical" evidence="3">
    <location>
        <begin position="74"/>
        <end position="92"/>
    </location>
</feature>
<comment type="similarity">
    <text evidence="2">Belongs to the major facilitator superfamily. Monocarboxylate porter (TC 2.A.1.13) family.</text>
</comment>
<dbReference type="InterPro" id="IPR050327">
    <property type="entry name" value="Proton-linked_MCT"/>
</dbReference>
<keyword evidence="3" id="KW-0472">Membrane</keyword>
<dbReference type="Gene3D" id="1.20.1250.20">
    <property type="entry name" value="MFS general substrate transporter like domains"/>
    <property type="match status" value="2"/>
</dbReference>
<dbReference type="InterPro" id="IPR011701">
    <property type="entry name" value="MFS"/>
</dbReference>
<feature type="transmembrane region" description="Helical" evidence="3">
    <location>
        <begin position="215"/>
        <end position="235"/>
    </location>
</feature>
<name>A0A1X2GRT0_9FUNG</name>
<feature type="transmembrane region" description="Helical" evidence="3">
    <location>
        <begin position="182"/>
        <end position="203"/>
    </location>
</feature>